<dbReference type="InterPro" id="IPR050415">
    <property type="entry name" value="MRET"/>
</dbReference>
<keyword evidence="8" id="KW-0411">Iron-sulfur</keyword>
<dbReference type="RefSeq" id="WP_118928676.1">
    <property type="nucleotide sequence ID" value="NZ_QXGH01000042.1"/>
</dbReference>
<dbReference type="PROSITE" id="PS51384">
    <property type="entry name" value="FAD_FR"/>
    <property type="match status" value="1"/>
</dbReference>
<proteinExistence type="predicted"/>
<evidence type="ECO:0000256" key="1">
    <source>
        <dbReference type="ARBA" id="ARBA00001974"/>
    </source>
</evidence>
<evidence type="ECO:0000313" key="11">
    <source>
        <dbReference type="EMBL" id="RHW23659.1"/>
    </source>
</evidence>
<dbReference type="GO" id="GO:0050660">
    <property type="term" value="F:flavin adenine dinucleotide binding"/>
    <property type="evidence" value="ECO:0007669"/>
    <property type="project" value="TreeGrafter"/>
</dbReference>
<keyword evidence="12" id="KW-1185">Reference proteome</keyword>
<sequence length="212" mass="22438">MSEFAVVTYERVESVAVIRFNRTAYANAQNSPMTHVLDDAIARAVNDGEVGSGRPPPGARAETSGGLRTSARRNAMSTGHSRDERFCARCMRLRSSRHAHARQFLTVRVPSEHGGTVARSYSFSSAPGVDSAPRITVKRIAGGYASNWLCDNLVPGARLQSLAPGGTFTPSDLNASLLLVAAGSGITPVMSILKASLAEGSAKRGAHLCQSR</sequence>
<evidence type="ECO:0000256" key="2">
    <source>
        <dbReference type="ARBA" id="ARBA00022630"/>
    </source>
</evidence>
<keyword evidence="4" id="KW-0479">Metal-binding</keyword>
<evidence type="ECO:0000256" key="8">
    <source>
        <dbReference type="ARBA" id="ARBA00023014"/>
    </source>
</evidence>
<evidence type="ECO:0000256" key="4">
    <source>
        <dbReference type="ARBA" id="ARBA00022723"/>
    </source>
</evidence>
<name>A0A417XT71_9ACTN</name>
<evidence type="ECO:0000256" key="3">
    <source>
        <dbReference type="ARBA" id="ARBA00022714"/>
    </source>
</evidence>
<comment type="cofactor">
    <cofactor evidence="1">
        <name>FAD</name>
        <dbReference type="ChEBI" id="CHEBI:57692"/>
    </cofactor>
</comment>
<dbReference type="GO" id="GO:0016491">
    <property type="term" value="F:oxidoreductase activity"/>
    <property type="evidence" value="ECO:0007669"/>
    <property type="project" value="UniProtKB-KW"/>
</dbReference>
<dbReference type="Gene3D" id="3.40.50.80">
    <property type="entry name" value="Nucleotide-binding domain of ferredoxin-NADP reductase (FNR) module"/>
    <property type="match status" value="1"/>
</dbReference>
<dbReference type="InterPro" id="IPR039261">
    <property type="entry name" value="FNR_nucleotide-bd"/>
</dbReference>
<dbReference type="InterPro" id="IPR017927">
    <property type="entry name" value="FAD-bd_FR_type"/>
</dbReference>
<keyword evidence="7" id="KW-0408">Iron</keyword>
<feature type="domain" description="FAD-binding FR-type" evidence="10">
    <location>
        <begin position="1"/>
        <end position="171"/>
    </location>
</feature>
<dbReference type="SUPFAM" id="SSF52343">
    <property type="entry name" value="Ferredoxin reductase-like, C-terminal NADP-linked domain"/>
    <property type="match status" value="1"/>
</dbReference>
<dbReference type="PANTHER" id="PTHR47354">
    <property type="entry name" value="NADH OXIDOREDUCTASE HCR"/>
    <property type="match status" value="1"/>
</dbReference>
<dbReference type="PANTHER" id="PTHR47354:SF8">
    <property type="entry name" value="1,2-PHENYLACETYL-COA EPOXIDASE, SUBUNIT E"/>
    <property type="match status" value="1"/>
</dbReference>
<dbReference type="GO" id="GO:0051537">
    <property type="term" value="F:2 iron, 2 sulfur cluster binding"/>
    <property type="evidence" value="ECO:0007669"/>
    <property type="project" value="UniProtKB-KW"/>
</dbReference>
<dbReference type="OrthoDB" id="9796486at2"/>
<organism evidence="11 12">
    <name type="scientific">Nocardioides immobilis</name>
    <dbReference type="NCBI Taxonomy" id="2049295"/>
    <lineage>
        <taxon>Bacteria</taxon>
        <taxon>Bacillati</taxon>
        <taxon>Actinomycetota</taxon>
        <taxon>Actinomycetes</taxon>
        <taxon>Propionibacteriales</taxon>
        <taxon>Nocardioidaceae</taxon>
        <taxon>Nocardioides</taxon>
    </lineage>
</organism>
<dbReference type="Proteomes" id="UP000283644">
    <property type="component" value="Unassembled WGS sequence"/>
</dbReference>
<evidence type="ECO:0000256" key="9">
    <source>
        <dbReference type="SAM" id="MobiDB-lite"/>
    </source>
</evidence>
<evidence type="ECO:0000256" key="5">
    <source>
        <dbReference type="ARBA" id="ARBA00022827"/>
    </source>
</evidence>
<dbReference type="AlphaFoldDB" id="A0A417XT71"/>
<dbReference type="SUPFAM" id="SSF63380">
    <property type="entry name" value="Riboflavin synthase domain-like"/>
    <property type="match status" value="1"/>
</dbReference>
<dbReference type="InterPro" id="IPR029045">
    <property type="entry name" value="ClpP/crotonase-like_dom_sf"/>
</dbReference>
<dbReference type="Gene3D" id="2.40.30.10">
    <property type="entry name" value="Translation factors"/>
    <property type="match status" value="1"/>
</dbReference>
<protein>
    <recommendedName>
        <fullName evidence="10">FAD-binding FR-type domain-containing protein</fullName>
    </recommendedName>
</protein>
<evidence type="ECO:0000256" key="6">
    <source>
        <dbReference type="ARBA" id="ARBA00023002"/>
    </source>
</evidence>
<comment type="caution">
    <text evidence="11">The sequence shown here is derived from an EMBL/GenBank/DDBJ whole genome shotgun (WGS) entry which is preliminary data.</text>
</comment>
<accession>A0A417XT71</accession>
<evidence type="ECO:0000259" key="10">
    <source>
        <dbReference type="PROSITE" id="PS51384"/>
    </source>
</evidence>
<dbReference type="EMBL" id="QXGH01000042">
    <property type="protein sequence ID" value="RHW23659.1"/>
    <property type="molecule type" value="Genomic_DNA"/>
</dbReference>
<dbReference type="PRINTS" id="PR00410">
    <property type="entry name" value="PHEHYDRXLASE"/>
</dbReference>
<keyword evidence="3" id="KW-0001">2Fe-2S</keyword>
<evidence type="ECO:0000313" key="12">
    <source>
        <dbReference type="Proteomes" id="UP000283644"/>
    </source>
</evidence>
<keyword evidence="2" id="KW-0285">Flavoprotein</keyword>
<dbReference type="InterPro" id="IPR017938">
    <property type="entry name" value="Riboflavin_synthase-like_b-brl"/>
</dbReference>
<dbReference type="GO" id="GO:0046872">
    <property type="term" value="F:metal ion binding"/>
    <property type="evidence" value="ECO:0007669"/>
    <property type="project" value="UniProtKB-KW"/>
</dbReference>
<keyword evidence="6" id="KW-0560">Oxidoreductase</keyword>
<gene>
    <name evidence="11" type="ORF">D0Z08_28510</name>
</gene>
<keyword evidence="5" id="KW-0274">FAD</keyword>
<dbReference type="SUPFAM" id="SSF52096">
    <property type="entry name" value="ClpP/crotonase"/>
    <property type="match status" value="1"/>
</dbReference>
<evidence type="ECO:0000256" key="7">
    <source>
        <dbReference type="ARBA" id="ARBA00023004"/>
    </source>
</evidence>
<feature type="region of interest" description="Disordered" evidence="9">
    <location>
        <begin position="47"/>
        <end position="80"/>
    </location>
</feature>
<reference evidence="11 12" key="1">
    <citation type="submission" date="2018-09" db="EMBL/GenBank/DDBJ databases">
        <title>Genome sequencing of Nocardioides immobilis CCTCC AB 2017083 for comparison to Nocardioides silvaticus.</title>
        <authorList>
            <person name="Li C."/>
            <person name="Wang G."/>
        </authorList>
    </citation>
    <scope>NUCLEOTIDE SEQUENCE [LARGE SCALE GENOMIC DNA]</scope>
    <source>
        <strain evidence="11 12">CCTCC AB 2017083</strain>
    </source>
</reference>